<dbReference type="GO" id="GO:0003677">
    <property type="term" value="F:DNA binding"/>
    <property type="evidence" value="ECO:0007669"/>
    <property type="project" value="UniProtKB-KW"/>
</dbReference>
<keyword evidence="10" id="KW-1185">Reference proteome</keyword>
<dbReference type="InterPro" id="IPR045234">
    <property type="entry name" value="Unkempt-like"/>
</dbReference>
<keyword evidence="6" id="KW-0175">Coiled coil</keyword>
<dbReference type="PANTHER" id="PTHR14493:SF50">
    <property type="entry name" value="RING FINGER PROTEIN UNKEMPT"/>
    <property type="match status" value="1"/>
</dbReference>
<dbReference type="PROSITE" id="PS50103">
    <property type="entry name" value="ZF_C3H1"/>
    <property type="match status" value="1"/>
</dbReference>
<feature type="coiled-coil region" evidence="6">
    <location>
        <begin position="238"/>
        <end position="296"/>
    </location>
</feature>
<evidence type="ECO:0000259" key="8">
    <source>
        <dbReference type="PROSITE" id="PS50103"/>
    </source>
</evidence>
<evidence type="ECO:0000256" key="2">
    <source>
        <dbReference type="ARBA" id="ARBA00022771"/>
    </source>
</evidence>
<keyword evidence="4" id="KW-0238">DNA-binding</keyword>
<accession>A0A383W8I6</accession>
<evidence type="ECO:0000313" key="10">
    <source>
        <dbReference type="Proteomes" id="UP000256970"/>
    </source>
</evidence>
<dbReference type="Proteomes" id="UP000256970">
    <property type="component" value="Unassembled WGS sequence"/>
</dbReference>
<feature type="compositionally biased region" description="Low complexity" evidence="7">
    <location>
        <begin position="405"/>
        <end position="414"/>
    </location>
</feature>
<keyword evidence="1 5" id="KW-0479">Metal-binding</keyword>
<evidence type="ECO:0000256" key="3">
    <source>
        <dbReference type="ARBA" id="ARBA00022833"/>
    </source>
</evidence>
<dbReference type="AlphaFoldDB" id="A0A383W8I6"/>
<feature type="domain" description="C3H1-type" evidence="8">
    <location>
        <begin position="43"/>
        <end position="65"/>
    </location>
</feature>
<dbReference type="InterPro" id="IPR000571">
    <property type="entry name" value="Znf_CCCH"/>
</dbReference>
<gene>
    <name evidence="9" type="ORF">BQ4739_LOCUS14215</name>
</gene>
<protein>
    <recommendedName>
        <fullName evidence="8">C3H1-type domain-containing protein</fullName>
    </recommendedName>
</protein>
<feature type="compositionally biased region" description="Polar residues" evidence="7">
    <location>
        <begin position="415"/>
        <end position="424"/>
    </location>
</feature>
<dbReference type="Pfam" id="PF25512">
    <property type="entry name" value="zf-CCCH_AtC3H23"/>
    <property type="match status" value="1"/>
</dbReference>
<keyword evidence="2 5" id="KW-0863">Zinc-finger</keyword>
<sequence length="424" mass="45439">MYQYKVVLCPKRYSHDWGACPYAHEKEKARRRDPQTFQYSSCICPNASKGECPNGLQCPYAHTLFEYWLHPARFRTQMCRSGTDCRRALCFFAHTAEELRSPGKSGPCSELPPLPAAAAPGPLMGMQMQQQQQQQQQQFRSFGGGMPAVAAADMSWGTPAEDRSSSSFTSSCSVVTAGGTSFLPMLPNSAPVVSSGDALYAQMPGGGYGCSSSSPLLLSSGNNILAPVQQQQMLLPGIQAYLLQLQLQQQQFQQQQQQQFQQQQQLQQQAKLQVLQMELQQQQNNVRAALRGMEQQQGVSTPQGLAAAAGSSSFEGYPLTAFSSAPPSFPAAAVTGQPGGSSASMLPPQDGSGDFVCLQNGLINSMANMGISSGINFASGPCIVGIDNSSNQALAVSESVLAAAGQQQQQPQQQRSSGMVESWL</sequence>
<proteinExistence type="predicted"/>
<reference evidence="9 10" key="1">
    <citation type="submission" date="2016-10" db="EMBL/GenBank/DDBJ databases">
        <authorList>
            <person name="Cai Z."/>
        </authorList>
    </citation>
    <scope>NUCLEOTIDE SEQUENCE [LARGE SCALE GENOMIC DNA]</scope>
</reference>
<dbReference type="EMBL" id="FNXT01001202">
    <property type="protein sequence ID" value="SZX73955.1"/>
    <property type="molecule type" value="Genomic_DNA"/>
</dbReference>
<evidence type="ECO:0000256" key="6">
    <source>
        <dbReference type="SAM" id="Coils"/>
    </source>
</evidence>
<dbReference type="PANTHER" id="PTHR14493">
    <property type="entry name" value="UNKEMPT FAMILY MEMBER"/>
    <property type="match status" value="1"/>
</dbReference>
<dbReference type="InterPro" id="IPR057444">
    <property type="entry name" value="Znf-CCCH_AtC3H23-like"/>
</dbReference>
<evidence type="ECO:0000256" key="1">
    <source>
        <dbReference type="ARBA" id="ARBA00022723"/>
    </source>
</evidence>
<dbReference type="GO" id="GO:0008270">
    <property type="term" value="F:zinc ion binding"/>
    <property type="evidence" value="ECO:0007669"/>
    <property type="project" value="UniProtKB-KW"/>
</dbReference>
<evidence type="ECO:0000256" key="7">
    <source>
        <dbReference type="SAM" id="MobiDB-lite"/>
    </source>
</evidence>
<dbReference type="Gene3D" id="4.10.1000.10">
    <property type="entry name" value="Zinc finger, CCCH-type"/>
    <property type="match status" value="1"/>
</dbReference>
<name>A0A383W8I6_TETOB</name>
<evidence type="ECO:0000256" key="5">
    <source>
        <dbReference type="PROSITE-ProRule" id="PRU00723"/>
    </source>
</evidence>
<feature type="region of interest" description="Disordered" evidence="7">
    <location>
        <begin position="405"/>
        <end position="424"/>
    </location>
</feature>
<organism evidence="9 10">
    <name type="scientific">Tetradesmus obliquus</name>
    <name type="common">Green alga</name>
    <name type="synonym">Acutodesmus obliquus</name>
    <dbReference type="NCBI Taxonomy" id="3088"/>
    <lineage>
        <taxon>Eukaryota</taxon>
        <taxon>Viridiplantae</taxon>
        <taxon>Chlorophyta</taxon>
        <taxon>core chlorophytes</taxon>
        <taxon>Chlorophyceae</taxon>
        <taxon>CS clade</taxon>
        <taxon>Sphaeropleales</taxon>
        <taxon>Scenedesmaceae</taxon>
        <taxon>Tetradesmus</taxon>
    </lineage>
</organism>
<evidence type="ECO:0000313" key="9">
    <source>
        <dbReference type="EMBL" id="SZX73955.1"/>
    </source>
</evidence>
<evidence type="ECO:0000256" key="4">
    <source>
        <dbReference type="ARBA" id="ARBA00023125"/>
    </source>
</evidence>
<feature type="zinc finger region" description="C3H1-type" evidence="5">
    <location>
        <begin position="43"/>
        <end position="65"/>
    </location>
</feature>
<keyword evidence="3 5" id="KW-0862">Zinc</keyword>